<sequence>MVRKIPEIVVSLAPSLEGHEEQGQDSENLRNSSSQRSKNNKSHKKRKYREHTRHSRKNDLPKIIITSVSDDDEQEKSLTISNSNTKFPKIIVSSKNIENNEVTLTNNYFVDFDYTLDESTNKANQNQISNESSNYLNYIKQQKGDNEIYKNLSKVKEGNEIYNKILSKNKEENIFIKNIPQNKLPNQNPKTKKFLKFLKRTFLLDLNM</sequence>
<organism evidence="2 3">
    <name type="scientific">Glomus cerebriforme</name>
    <dbReference type="NCBI Taxonomy" id="658196"/>
    <lineage>
        <taxon>Eukaryota</taxon>
        <taxon>Fungi</taxon>
        <taxon>Fungi incertae sedis</taxon>
        <taxon>Mucoromycota</taxon>
        <taxon>Glomeromycotina</taxon>
        <taxon>Glomeromycetes</taxon>
        <taxon>Glomerales</taxon>
        <taxon>Glomeraceae</taxon>
        <taxon>Glomus</taxon>
    </lineage>
</organism>
<proteinExistence type="predicted"/>
<name>A0A397SA24_9GLOM</name>
<protein>
    <submittedName>
        <fullName evidence="2">Uncharacterized protein</fullName>
    </submittedName>
</protein>
<feature type="region of interest" description="Disordered" evidence="1">
    <location>
        <begin position="11"/>
        <end position="77"/>
    </location>
</feature>
<dbReference type="AlphaFoldDB" id="A0A397SA24"/>
<evidence type="ECO:0000256" key="1">
    <source>
        <dbReference type="SAM" id="MobiDB-lite"/>
    </source>
</evidence>
<dbReference type="OrthoDB" id="2423444at2759"/>
<gene>
    <name evidence="2" type="ORF">C1645_880650</name>
</gene>
<accession>A0A397SA24</accession>
<evidence type="ECO:0000313" key="2">
    <source>
        <dbReference type="EMBL" id="RIA83170.1"/>
    </source>
</evidence>
<dbReference type="EMBL" id="QKYT01000593">
    <property type="protein sequence ID" value="RIA83170.1"/>
    <property type="molecule type" value="Genomic_DNA"/>
</dbReference>
<evidence type="ECO:0000313" key="3">
    <source>
        <dbReference type="Proteomes" id="UP000265703"/>
    </source>
</evidence>
<dbReference type="Proteomes" id="UP000265703">
    <property type="component" value="Unassembled WGS sequence"/>
</dbReference>
<reference evidence="2 3" key="1">
    <citation type="submission" date="2018-06" db="EMBL/GenBank/DDBJ databases">
        <title>Comparative genomics reveals the genomic features of Rhizophagus irregularis, R. cerebriforme, R. diaphanum and Gigaspora rosea, and their symbiotic lifestyle signature.</title>
        <authorList>
            <person name="Morin E."/>
            <person name="San Clemente H."/>
            <person name="Chen E.C.H."/>
            <person name="De La Providencia I."/>
            <person name="Hainaut M."/>
            <person name="Kuo A."/>
            <person name="Kohler A."/>
            <person name="Murat C."/>
            <person name="Tang N."/>
            <person name="Roy S."/>
            <person name="Loubradou J."/>
            <person name="Henrissat B."/>
            <person name="Grigoriev I.V."/>
            <person name="Corradi N."/>
            <person name="Roux C."/>
            <person name="Martin F.M."/>
        </authorList>
    </citation>
    <scope>NUCLEOTIDE SEQUENCE [LARGE SCALE GENOMIC DNA]</scope>
    <source>
        <strain evidence="2 3">DAOM 227022</strain>
    </source>
</reference>
<feature type="compositionally biased region" description="Basic residues" evidence="1">
    <location>
        <begin position="38"/>
        <end position="56"/>
    </location>
</feature>
<keyword evidence="3" id="KW-1185">Reference proteome</keyword>
<comment type="caution">
    <text evidence="2">The sequence shown here is derived from an EMBL/GenBank/DDBJ whole genome shotgun (WGS) entry which is preliminary data.</text>
</comment>